<evidence type="ECO:0000313" key="4">
    <source>
        <dbReference type="Proteomes" id="UP000665026"/>
    </source>
</evidence>
<dbReference type="PANTHER" id="PTHR46268:SF6">
    <property type="entry name" value="UNIVERSAL STRESS PROTEIN UP12"/>
    <property type="match status" value="1"/>
</dbReference>
<dbReference type="InterPro" id="IPR006015">
    <property type="entry name" value="Universal_stress_UspA"/>
</dbReference>
<reference evidence="3" key="1">
    <citation type="submission" date="2020-07" db="EMBL/GenBank/DDBJ databases">
        <title>Genome sequences of bacteria associated with the marine, planktonic diatom Thalassiosira profunda strain ECT2AJA-044.</title>
        <authorList>
            <person name="Gargas C.B."/>
            <person name="Roberts W.R."/>
            <person name="Alverson A.J."/>
        </authorList>
    </citation>
    <scope>NUCLEOTIDE SEQUENCE</scope>
    <source>
        <strain evidence="3">ECT2AJA-044</strain>
    </source>
</reference>
<name>A0A975EMP6_9RHOB</name>
<evidence type="ECO:0000259" key="2">
    <source>
        <dbReference type="Pfam" id="PF00582"/>
    </source>
</evidence>
<dbReference type="Proteomes" id="UP000665026">
    <property type="component" value="Chromosome"/>
</dbReference>
<evidence type="ECO:0000256" key="1">
    <source>
        <dbReference type="ARBA" id="ARBA00008791"/>
    </source>
</evidence>
<comment type="similarity">
    <text evidence="1">Belongs to the universal stress protein A family.</text>
</comment>
<dbReference type="PANTHER" id="PTHR46268">
    <property type="entry name" value="STRESS RESPONSE PROTEIN NHAX"/>
    <property type="match status" value="1"/>
</dbReference>
<dbReference type="EMBL" id="CP060010">
    <property type="protein sequence ID" value="QTN34849.1"/>
    <property type="molecule type" value="Genomic_DNA"/>
</dbReference>
<dbReference type="KEGG" id="cact:HZ995_10070"/>
<evidence type="ECO:0000313" key="3">
    <source>
        <dbReference type="EMBL" id="QTN34849.1"/>
    </source>
</evidence>
<dbReference type="PRINTS" id="PR01438">
    <property type="entry name" value="UNVRSLSTRESS"/>
</dbReference>
<sequence>MYKKILVPLALDHGISPQTLGAAQALLSEGGEITALHVYEIPRGTVSTYLREDAIEYGLDAAEKLLKQKTQDLEGVKAEVINGHAYRSIIEYADNGQFDCIVIGSHKPGVSDFLMGSTAAKVVRHAACAVHVHRTR</sequence>
<dbReference type="Gene3D" id="3.40.50.620">
    <property type="entry name" value="HUPs"/>
    <property type="match status" value="1"/>
</dbReference>
<proteinExistence type="inferred from homology"/>
<dbReference type="Pfam" id="PF00582">
    <property type="entry name" value="Usp"/>
    <property type="match status" value="1"/>
</dbReference>
<dbReference type="InterPro" id="IPR006016">
    <property type="entry name" value="UspA"/>
</dbReference>
<dbReference type="CDD" id="cd00293">
    <property type="entry name" value="USP-like"/>
    <property type="match status" value="1"/>
</dbReference>
<dbReference type="SUPFAM" id="SSF52402">
    <property type="entry name" value="Adenine nucleotide alpha hydrolases-like"/>
    <property type="match status" value="1"/>
</dbReference>
<dbReference type="AlphaFoldDB" id="A0A975EMP6"/>
<protein>
    <submittedName>
        <fullName evidence="3">Universal stress protein</fullName>
    </submittedName>
</protein>
<gene>
    <name evidence="3" type="ORF">HZ995_10070</name>
</gene>
<feature type="domain" description="UspA" evidence="2">
    <location>
        <begin position="1"/>
        <end position="132"/>
    </location>
</feature>
<organism evidence="3 4">
    <name type="scientific">Cognatishimia activa</name>
    <dbReference type="NCBI Taxonomy" id="1715691"/>
    <lineage>
        <taxon>Bacteria</taxon>
        <taxon>Pseudomonadati</taxon>
        <taxon>Pseudomonadota</taxon>
        <taxon>Alphaproteobacteria</taxon>
        <taxon>Rhodobacterales</taxon>
        <taxon>Paracoccaceae</taxon>
        <taxon>Cognatishimia</taxon>
    </lineage>
</organism>
<accession>A0A975EMP6</accession>
<dbReference type="InterPro" id="IPR014729">
    <property type="entry name" value="Rossmann-like_a/b/a_fold"/>
</dbReference>
<dbReference type="RefSeq" id="WP_209355534.1">
    <property type="nucleotide sequence ID" value="NZ_CP060010.1"/>
</dbReference>